<dbReference type="Proteomes" id="UP001302745">
    <property type="component" value="Unassembled WGS sequence"/>
</dbReference>
<feature type="binding site" evidence="4">
    <location>
        <position position="135"/>
    </location>
    <ligand>
        <name>substrate</name>
    </ligand>
</feature>
<dbReference type="CDD" id="cd01275">
    <property type="entry name" value="FHIT"/>
    <property type="match status" value="1"/>
</dbReference>
<comment type="cofactor">
    <cofactor evidence="7">
        <name>Mn(2+)</name>
        <dbReference type="ChEBI" id="CHEBI:29035"/>
    </cofactor>
</comment>
<evidence type="ECO:0000256" key="2">
    <source>
        <dbReference type="ARBA" id="ARBA00022801"/>
    </source>
</evidence>
<dbReference type="EMBL" id="MU856880">
    <property type="protein sequence ID" value="KAK4155816.1"/>
    <property type="molecule type" value="Genomic_DNA"/>
</dbReference>
<dbReference type="PANTHER" id="PTHR46243:SF1">
    <property type="entry name" value="BIS(5'-ADENOSYL)-TRIPHOSPHATASE"/>
    <property type="match status" value="1"/>
</dbReference>
<feature type="binding site" evidence="4">
    <location>
        <position position="39"/>
    </location>
    <ligand>
        <name>substrate</name>
    </ligand>
</feature>
<evidence type="ECO:0000259" key="9">
    <source>
        <dbReference type="PROSITE" id="PS51084"/>
    </source>
</evidence>
<keyword evidence="11" id="KW-1185">Reference proteome</keyword>
<evidence type="ECO:0000256" key="1">
    <source>
        <dbReference type="ARBA" id="ARBA00022741"/>
    </source>
</evidence>
<evidence type="ECO:0000256" key="8">
    <source>
        <dbReference type="SAM" id="MobiDB-lite"/>
    </source>
</evidence>
<dbReference type="InterPro" id="IPR039383">
    <property type="entry name" value="FHIT"/>
</dbReference>
<dbReference type="GO" id="GO:0047710">
    <property type="term" value="F:bis(5'-adenosyl)-triphosphatase activity"/>
    <property type="evidence" value="ECO:0007669"/>
    <property type="project" value="UniProtKB-UniRule"/>
</dbReference>
<name>A0AAN6VS33_9PEZI</name>
<organism evidence="10 11">
    <name type="scientific">Chaetomidium leptoderma</name>
    <dbReference type="NCBI Taxonomy" id="669021"/>
    <lineage>
        <taxon>Eukaryota</taxon>
        <taxon>Fungi</taxon>
        <taxon>Dikarya</taxon>
        <taxon>Ascomycota</taxon>
        <taxon>Pezizomycotina</taxon>
        <taxon>Sordariomycetes</taxon>
        <taxon>Sordariomycetidae</taxon>
        <taxon>Sordariales</taxon>
        <taxon>Chaetomiaceae</taxon>
        <taxon>Chaetomidium</taxon>
    </lineage>
</organism>
<feature type="site" description="Important for induction of apoptosis" evidence="5">
    <location>
        <position position="171"/>
    </location>
</feature>
<dbReference type="PROSITE" id="PS51084">
    <property type="entry name" value="HIT_2"/>
    <property type="match status" value="1"/>
</dbReference>
<protein>
    <recommendedName>
        <fullName evidence="7">Bis(5'-adenosyl)-triphosphatase</fullName>
        <ecNumber evidence="7">3.6.1.29</ecNumber>
    </recommendedName>
</protein>
<feature type="binding site" evidence="4">
    <location>
        <begin position="141"/>
        <end position="144"/>
    </location>
    <ligand>
        <name>substrate</name>
    </ligand>
</feature>
<evidence type="ECO:0000256" key="7">
    <source>
        <dbReference type="RuleBase" id="RU366076"/>
    </source>
</evidence>
<feature type="compositionally biased region" description="Basic and acidic residues" evidence="8">
    <location>
        <begin position="105"/>
        <end position="114"/>
    </location>
</feature>
<feature type="region of interest" description="Disordered" evidence="8">
    <location>
        <begin position="194"/>
        <end position="240"/>
    </location>
</feature>
<evidence type="ECO:0000256" key="3">
    <source>
        <dbReference type="PIRSR" id="PIRSR639383-1"/>
    </source>
</evidence>
<proteinExistence type="predicted"/>
<comment type="catalytic activity">
    <reaction evidence="7">
        <text>P(1),P(3)-bis(5'-adenosyl) triphosphate + H2O = AMP + ADP + 2 H(+)</text>
        <dbReference type="Rhea" id="RHEA:13893"/>
        <dbReference type="ChEBI" id="CHEBI:15377"/>
        <dbReference type="ChEBI" id="CHEBI:15378"/>
        <dbReference type="ChEBI" id="CHEBI:58529"/>
        <dbReference type="ChEBI" id="CHEBI:456215"/>
        <dbReference type="ChEBI" id="CHEBI:456216"/>
        <dbReference type="EC" id="3.6.1.29"/>
    </reaction>
</comment>
<feature type="domain" description="HIT" evidence="9">
    <location>
        <begin position="14"/>
        <end position="161"/>
    </location>
</feature>
<dbReference type="AlphaFoldDB" id="A0AAN6VS33"/>
<feature type="active site" description="Tele-AMP-histidine intermediate" evidence="3">
    <location>
        <position position="148"/>
    </location>
</feature>
<dbReference type="SUPFAM" id="SSF54197">
    <property type="entry name" value="HIT-like"/>
    <property type="match status" value="1"/>
</dbReference>
<dbReference type="InterPro" id="IPR036265">
    <property type="entry name" value="HIT-like_sf"/>
</dbReference>
<dbReference type="Gene3D" id="3.30.428.10">
    <property type="entry name" value="HIT-like"/>
    <property type="match status" value="1"/>
</dbReference>
<dbReference type="GO" id="GO:0000166">
    <property type="term" value="F:nucleotide binding"/>
    <property type="evidence" value="ECO:0007669"/>
    <property type="project" value="UniProtKB-KW"/>
</dbReference>
<accession>A0AAN6VS33</accession>
<dbReference type="EC" id="3.6.1.29" evidence="7"/>
<feature type="compositionally biased region" description="Basic and acidic residues" evidence="8">
    <location>
        <begin position="194"/>
        <end position="211"/>
    </location>
</feature>
<evidence type="ECO:0000256" key="5">
    <source>
        <dbReference type="PIRSR" id="PIRSR639383-3"/>
    </source>
</evidence>
<dbReference type="PANTHER" id="PTHR46243">
    <property type="entry name" value="BIS(5'-ADENOSYL)-TRIPHOSPHATASE"/>
    <property type="match status" value="1"/>
</dbReference>
<reference evidence="10" key="2">
    <citation type="submission" date="2023-05" db="EMBL/GenBank/DDBJ databases">
        <authorList>
            <consortium name="Lawrence Berkeley National Laboratory"/>
            <person name="Steindorff A."/>
            <person name="Hensen N."/>
            <person name="Bonometti L."/>
            <person name="Westerberg I."/>
            <person name="Brannstrom I.O."/>
            <person name="Guillou S."/>
            <person name="Cros-Aarteil S."/>
            <person name="Calhoun S."/>
            <person name="Haridas S."/>
            <person name="Kuo A."/>
            <person name="Mondo S."/>
            <person name="Pangilinan J."/>
            <person name="Riley R."/>
            <person name="Labutti K."/>
            <person name="Andreopoulos B."/>
            <person name="Lipzen A."/>
            <person name="Chen C."/>
            <person name="Yanf M."/>
            <person name="Daum C."/>
            <person name="Ng V."/>
            <person name="Clum A."/>
            <person name="Ohm R."/>
            <person name="Martin F."/>
            <person name="Silar P."/>
            <person name="Natvig D."/>
            <person name="Lalanne C."/>
            <person name="Gautier V."/>
            <person name="Ament-Velasquez S.L."/>
            <person name="Kruys A."/>
            <person name="Hutchinson M.I."/>
            <person name="Powell A.J."/>
            <person name="Barry K."/>
            <person name="Miller A.N."/>
            <person name="Grigoriev I.V."/>
            <person name="Debuchy R."/>
            <person name="Gladieux P."/>
            <person name="Thoren M.H."/>
            <person name="Johannesson H."/>
        </authorList>
    </citation>
    <scope>NUCLEOTIDE SEQUENCE</scope>
    <source>
        <strain evidence="10">CBS 538.74</strain>
    </source>
</reference>
<evidence type="ECO:0000256" key="4">
    <source>
        <dbReference type="PIRSR" id="PIRSR639383-2"/>
    </source>
</evidence>
<evidence type="ECO:0000313" key="11">
    <source>
        <dbReference type="Proteomes" id="UP001302745"/>
    </source>
</evidence>
<dbReference type="Pfam" id="PF01230">
    <property type="entry name" value="HIT"/>
    <property type="match status" value="1"/>
</dbReference>
<keyword evidence="1 7" id="KW-0547">Nucleotide-binding</keyword>
<dbReference type="InterPro" id="IPR011146">
    <property type="entry name" value="HIT-like"/>
</dbReference>
<evidence type="ECO:0000313" key="10">
    <source>
        <dbReference type="EMBL" id="KAK4155816.1"/>
    </source>
</evidence>
<feature type="region of interest" description="Disordered" evidence="8">
    <location>
        <begin position="87"/>
        <end position="125"/>
    </location>
</feature>
<dbReference type="InterPro" id="IPR019808">
    <property type="entry name" value="Histidine_triad_CS"/>
</dbReference>
<feature type="binding site" evidence="4">
    <location>
        <position position="150"/>
    </location>
    <ligand>
        <name>substrate</name>
    </ligand>
</feature>
<reference evidence="10" key="1">
    <citation type="journal article" date="2023" name="Mol. Phylogenet. Evol.">
        <title>Genome-scale phylogeny and comparative genomics of the fungal order Sordariales.</title>
        <authorList>
            <person name="Hensen N."/>
            <person name="Bonometti L."/>
            <person name="Westerberg I."/>
            <person name="Brannstrom I.O."/>
            <person name="Guillou S."/>
            <person name="Cros-Aarteil S."/>
            <person name="Calhoun S."/>
            <person name="Haridas S."/>
            <person name="Kuo A."/>
            <person name="Mondo S."/>
            <person name="Pangilinan J."/>
            <person name="Riley R."/>
            <person name="LaButti K."/>
            <person name="Andreopoulos B."/>
            <person name="Lipzen A."/>
            <person name="Chen C."/>
            <person name="Yan M."/>
            <person name="Daum C."/>
            <person name="Ng V."/>
            <person name="Clum A."/>
            <person name="Steindorff A."/>
            <person name="Ohm R.A."/>
            <person name="Martin F."/>
            <person name="Silar P."/>
            <person name="Natvig D.O."/>
            <person name="Lalanne C."/>
            <person name="Gautier V."/>
            <person name="Ament-Velasquez S.L."/>
            <person name="Kruys A."/>
            <person name="Hutchinson M.I."/>
            <person name="Powell A.J."/>
            <person name="Barry K."/>
            <person name="Miller A.N."/>
            <person name="Grigoriev I.V."/>
            <person name="Debuchy R."/>
            <person name="Gladieux P."/>
            <person name="Hiltunen Thoren M."/>
            <person name="Johannesson H."/>
        </authorList>
    </citation>
    <scope>NUCLEOTIDE SEQUENCE</scope>
    <source>
        <strain evidence="10">CBS 538.74</strain>
    </source>
</reference>
<evidence type="ECO:0000256" key="6">
    <source>
        <dbReference type="PROSITE-ProRule" id="PRU00464"/>
    </source>
</evidence>
<dbReference type="PROSITE" id="PS00892">
    <property type="entry name" value="HIT_1"/>
    <property type="match status" value="1"/>
</dbReference>
<feature type="short sequence motif" description="Histidine triad motif" evidence="6">
    <location>
        <begin position="146"/>
        <end position="150"/>
    </location>
</feature>
<keyword evidence="2 7" id="KW-0378">Hydrolase</keyword>
<gene>
    <name evidence="10" type="ORF">C8A00DRAFT_31370</name>
</gene>
<dbReference type="InterPro" id="IPR051884">
    <property type="entry name" value="Bis(5'-adenosyl)-TPase_reg"/>
</dbReference>
<comment type="caution">
    <text evidence="10">The sequence shown here is derived from an EMBL/GenBank/DDBJ whole genome shotgun (WGS) entry which is preliminary data.</text>
</comment>
<sequence>MSTTTTTSPPQQQKPIFFGPFDVTNQIFLQTPHSFALVNLKPLLPGHVLVCPLRPHRRLTDLSPAELTDLFTAVQRVQRMLARHYFFPSSSPSPLSPPPTTTPPQEKERKKEEGPGPGEENAPPEQRGAFNIALQDGPEAGQTVAHVHVHVIPRIRGSTAKPASTPSDAIYEQMAGEEGNVGGALWDWERDRERAGGHHHHHDEGIEKGGKEEEEGGKGTRPVPGGRFPSIEDAARVARGMGEMEAEARVYRGVLEGMEREEGEEEEVEARG</sequence>